<organism evidence="1 2">
    <name type="scientific">Lactiplantibacillus paraplantarum</name>
    <dbReference type="NCBI Taxonomy" id="60520"/>
    <lineage>
        <taxon>Bacteria</taxon>
        <taxon>Bacillati</taxon>
        <taxon>Bacillota</taxon>
        <taxon>Bacilli</taxon>
        <taxon>Lactobacillales</taxon>
        <taxon>Lactobacillaceae</taxon>
        <taxon>Lactiplantibacillus</taxon>
    </lineage>
</organism>
<evidence type="ECO:0000313" key="1">
    <source>
        <dbReference type="EMBL" id="AYJ39221.1"/>
    </source>
</evidence>
<proteinExistence type="predicted"/>
<dbReference type="Proteomes" id="UP000277896">
    <property type="component" value="Chromosome"/>
</dbReference>
<dbReference type="EMBL" id="CP032744">
    <property type="protein sequence ID" value="AYJ39221.1"/>
    <property type="molecule type" value="Genomic_DNA"/>
</dbReference>
<accession>A0AAD0TSR0</accession>
<dbReference type="AlphaFoldDB" id="A0AAD0TSR0"/>
<evidence type="ECO:0000313" key="2">
    <source>
        <dbReference type="Proteomes" id="UP000277896"/>
    </source>
</evidence>
<sequence length="119" mass="13235">MRLRLTGLTTVYLRQRQAGKDDEGNVITAGWSTPIAVKMNIQAAGGAVNAQLWGKELKYIKSGKYQGDDINEGQQENWGVCVNVDKDDEPDYVINSIQTFSTHKNITLEQCNRDDGSND</sequence>
<name>A0AAD0TSR0_9LACO</name>
<dbReference type="RefSeq" id="WP_056988501.1">
    <property type="nucleotide sequence ID" value="NZ_BJZG01000016.1"/>
</dbReference>
<evidence type="ECO:0008006" key="3">
    <source>
        <dbReference type="Google" id="ProtNLM"/>
    </source>
</evidence>
<reference evidence="1 2" key="1">
    <citation type="submission" date="2018-10" db="EMBL/GenBank/DDBJ databases">
        <title>Genome seuquencing of Lactobacillus species.</title>
        <authorList>
            <person name="Baek C."/>
            <person name="Yi H."/>
        </authorList>
    </citation>
    <scope>NUCLEOTIDE SEQUENCE [LARGE SCALE GENOMIC DNA]</scope>
    <source>
        <strain evidence="1 2">DSM 10667</strain>
    </source>
</reference>
<protein>
    <recommendedName>
        <fullName evidence="3">Prophage protein</fullName>
    </recommendedName>
</protein>
<gene>
    <name evidence="1" type="ORF">LP667_10600</name>
</gene>